<sequence>MIQVLCALHFFEHGSYQKSVGSDSSLGISQTSVANAIEEVTRGIHSDAVLRKWEDLNAISMWCHDNDLLINETKAKAMRITDRVISKSRLSALVMVDAFRDNQQPLCAQ</sequence>
<keyword evidence="2" id="KW-1185">Reference proteome</keyword>
<organism evidence="1 2">
    <name type="scientific">Ladona fulva</name>
    <name type="common">Scarce chaser dragonfly</name>
    <name type="synonym">Libellula fulva</name>
    <dbReference type="NCBI Taxonomy" id="123851"/>
    <lineage>
        <taxon>Eukaryota</taxon>
        <taxon>Metazoa</taxon>
        <taxon>Ecdysozoa</taxon>
        <taxon>Arthropoda</taxon>
        <taxon>Hexapoda</taxon>
        <taxon>Insecta</taxon>
        <taxon>Pterygota</taxon>
        <taxon>Palaeoptera</taxon>
        <taxon>Odonata</taxon>
        <taxon>Epiprocta</taxon>
        <taxon>Anisoptera</taxon>
        <taxon>Libelluloidea</taxon>
        <taxon>Libellulidae</taxon>
        <taxon>Ladona</taxon>
    </lineage>
</organism>
<comment type="caution">
    <text evidence="1">The sequence shown here is derived from an EMBL/GenBank/DDBJ whole genome shotgun (WGS) entry which is preliminary data.</text>
</comment>
<protein>
    <submittedName>
        <fullName evidence="1">Uncharacterized protein</fullName>
    </submittedName>
</protein>
<reference evidence="1" key="2">
    <citation type="submission" date="2017-10" db="EMBL/GenBank/DDBJ databases">
        <title>Ladona fulva Genome sequencing and assembly.</title>
        <authorList>
            <person name="Murali S."/>
            <person name="Richards S."/>
            <person name="Bandaranaike D."/>
            <person name="Bellair M."/>
            <person name="Blankenburg K."/>
            <person name="Chao H."/>
            <person name="Dinh H."/>
            <person name="Doddapaneni H."/>
            <person name="Dugan-Rocha S."/>
            <person name="Elkadiri S."/>
            <person name="Gnanaolivu R."/>
            <person name="Hernandez B."/>
            <person name="Skinner E."/>
            <person name="Javaid M."/>
            <person name="Lee S."/>
            <person name="Li M."/>
            <person name="Ming W."/>
            <person name="Munidasa M."/>
            <person name="Muniz J."/>
            <person name="Nguyen L."/>
            <person name="Hughes D."/>
            <person name="Osuji N."/>
            <person name="Pu L.-L."/>
            <person name="Puazo M."/>
            <person name="Qu C."/>
            <person name="Quiroz J."/>
            <person name="Raj R."/>
            <person name="Weissenberger G."/>
            <person name="Xin Y."/>
            <person name="Zou X."/>
            <person name="Han Y."/>
            <person name="Worley K."/>
            <person name="Muzny D."/>
            <person name="Gibbs R."/>
        </authorList>
    </citation>
    <scope>NUCLEOTIDE SEQUENCE</scope>
    <source>
        <strain evidence="1">Sampled in the wild</strain>
    </source>
</reference>
<accession>A0A8K0KP76</accession>
<evidence type="ECO:0000313" key="2">
    <source>
        <dbReference type="Proteomes" id="UP000792457"/>
    </source>
</evidence>
<reference evidence="1" key="1">
    <citation type="submission" date="2013-04" db="EMBL/GenBank/DDBJ databases">
        <authorList>
            <person name="Qu J."/>
            <person name="Murali S.C."/>
            <person name="Bandaranaike D."/>
            <person name="Bellair M."/>
            <person name="Blankenburg K."/>
            <person name="Chao H."/>
            <person name="Dinh H."/>
            <person name="Doddapaneni H."/>
            <person name="Downs B."/>
            <person name="Dugan-Rocha S."/>
            <person name="Elkadiri S."/>
            <person name="Gnanaolivu R.D."/>
            <person name="Hernandez B."/>
            <person name="Javaid M."/>
            <person name="Jayaseelan J.C."/>
            <person name="Lee S."/>
            <person name="Li M."/>
            <person name="Ming W."/>
            <person name="Munidasa M."/>
            <person name="Muniz J."/>
            <person name="Nguyen L."/>
            <person name="Ongeri F."/>
            <person name="Osuji N."/>
            <person name="Pu L.-L."/>
            <person name="Puazo M."/>
            <person name="Qu C."/>
            <person name="Quiroz J."/>
            <person name="Raj R."/>
            <person name="Weissenberger G."/>
            <person name="Xin Y."/>
            <person name="Zou X."/>
            <person name="Han Y."/>
            <person name="Richards S."/>
            <person name="Worley K."/>
            <person name="Muzny D."/>
            <person name="Gibbs R."/>
        </authorList>
    </citation>
    <scope>NUCLEOTIDE SEQUENCE</scope>
    <source>
        <strain evidence="1">Sampled in the wild</strain>
    </source>
</reference>
<evidence type="ECO:0000313" key="1">
    <source>
        <dbReference type="EMBL" id="KAG8237914.1"/>
    </source>
</evidence>
<dbReference type="OrthoDB" id="2415966at2759"/>
<name>A0A8K0KP76_LADFU</name>
<dbReference type="AlphaFoldDB" id="A0A8K0KP76"/>
<gene>
    <name evidence="1" type="ORF">J437_LFUL017177</name>
</gene>
<dbReference type="EMBL" id="KZ309243">
    <property type="protein sequence ID" value="KAG8237914.1"/>
    <property type="molecule type" value="Genomic_DNA"/>
</dbReference>
<proteinExistence type="predicted"/>
<dbReference type="Proteomes" id="UP000792457">
    <property type="component" value="Unassembled WGS sequence"/>
</dbReference>